<dbReference type="STRING" id="71717.A0A4Y7TH13"/>
<evidence type="ECO:0000256" key="2">
    <source>
        <dbReference type="ARBA" id="ARBA00022801"/>
    </source>
</evidence>
<dbReference type="InterPro" id="IPR000073">
    <property type="entry name" value="AB_hydrolase_1"/>
</dbReference>
<dbReference type="InterPro" id="IPR002410">
    <property type="entry name" value="Peptidase_S33"/>
</dbReference>
<feature type="domain" description="AB hydrolase-1" evidence="3">
    <location>
        <begin position="39"/>
        <end position="291"/>
    </location>
</feature>
<dbReference type="InterPro" id="IPR050266">
    <property type="entry name" value="AB_hydrolase_sf"/>
</dbReference>
<reference evidence="4 5" key="1">
    <citation type="journal article" date="2019" name="Nat. Ecol. Evol.">
        <title>Megaphylogeny resolves global patterns of mushroom evolution.</title>
        <authorList>
            <person name="Varga T."/>
            <person name="Krizsan K."/>
            <person name="Foldi C."/>
            <person name="Dima B."/>
            <person name="Sanchez-Garcia M."/>
            <person name="Sanchez-Ramirez S."/>
            <person name="Szollosi G.J."/>
            <person name="Szarkandi J.G."/>
            <person name="Papp V."/>
            <person name="Albert L."/>
            <person name="Andreopoulos W."/>
            <person name="Angelini C."/>
            <person name="Antonin V."/>
            <person name="Barry K.W."/>
            <person name="Bougher N.L."/>
            <person name="Buchanan P."/>
            <person name="Buyck B."/>
            <person name="Bense V."/>
            <person name="Catcheside P."/>
            <person name="Chovatia M."/>
            <person name="Cooper J."/>
            <person name="Damon W."/>
            <person name="Desjardin D."/>
            <person name="Finy P."/>
            <person name="Geml J."/>
            <person name="Haridas S."/>
            <person name="Hughes K."/>
            <person name="Justo A."/>
            <person name="Karasinski D."/>
            <person name="Kautmanova I."/>
            <person name="Kiss B."/>
            <person name="Kocsube S."/>
            <person name="Kotiranta H."/>
            <person name="LaButti K.M."/>
            <person name="Lechner B.E."/>
            <person name="Liimatainen K."/>
            <person name="Lipzen A."/>
            <person name="Lukacs Z."/>
            <person name="Mihaltcheva S."/>
            <person name="Morgado L.N."/>
            <person name="Niskanen T."/>
            <person name="Noordeloos M.E."/>
            <person name="Ohm R.A."/>
            <person name="Ortiz-Santana B."/>
            <person name="Ovrebo C."/>
            <person name="Racz N."/>
            <person name="Riley R."/>
            <person name="Savchenko A."/>
            <person name="Shiryaev A."/>
            <person name="Soop K."/>
            <person name="Spirin V."/>
            <person name="Szebenyi C."/>
            <person name="Tomsovsky M."/>
            <person name="Tulloss R.E."/>
            <person name="Uehling J."/>
            <person name="Grigoriev I.V."/>
            <person name="Vagvolgyi C."/>
            <person name="Papp T."/>
            <person name="Martin F.M."/>
            <person name="Miettinen O."/>
            <person name="Hibbett D.S."/>
            <person name="Nagy L.G."/>
        </authorList>
    </citation>
    <scope>NUCLEOTIDE SEQUENCE [LARGE SCALE GENOMIC DNA]</scope>
    <source>
        <strain evidence="4 5">FP101781</strain>
    </source>
</reference>
<dbReference type="Gene3D" id="3.40.50.1820">
    <property type="entry name" value="alpha/beta hydrolase"/>
    <property type="match status" value="1"/>
</dbReference>
<evidence type="ECO:0000259" key="3">
    <source>
        <dbReference type="Pfam" id="PF00561"/>
    </source>
</evidence>
<dbReference type="PRINTS" id="PR00793">
    <property type="entry name" value="PROAMNOPTASE"/>
</dbReference>
<protein>
    <submittedName>
        <fullName evidence="4">Proline-specific peptidase</fullName>
    </submittedName>
</protein>
<dbReference type="NCBIfam" id="TIGR01250">
    <property type="entry name" value="pro_imino_pep_2"/>
    <property type="match status" value="1"/>
</dbReference>
<dbReference type="PANTHER" id="PTHR43798">
    <property type="entry name" value="MONOACYLGLYCEROL LIPASE"/>
    <property type="match status" value="1"/>
</dbReference>
<dbReference type="GO" id="GO:0016020">
    <property type="term" value="C:membrane"/>
    <property type="evidence" value="ECO:0007669"/>
    <property type="project" value="TreeGrafter"/>
</dbReference>
<comment type="similarity">
    <text evidence="1">Belongs to the peptidase S33 family.</text>
</comment>
<evidence type="ECO:0000256" key="1">
    <source>
        <dbReference type="ARBA" id="ARBA00010088"/>
    </source>
</evidence>
<keyword evidence="5" id="KW-1185">Reference proteome</keyword>
<dbReference type="InterPro" id="IPR005945">
    <property type="entry name" value="Pro_imino_pep"/>
</dbReference>
<organism evidence="4 5">
    <name type="scientific">Coprinellus micaceus</name>
    <name type="common">Glistening ink-cap mushroom</name>
    <name type="synonym">Coprinus micaceus</name>
    <dbReference type="NCBI Taxonomy" id="71717"/>
    <lineage>
        <taxon>Eukaryota</taxon>
        <taxon>Fungi</taxon>
        <taxon>Dikarya</taxon>
        <taxon>Basidiomycota</taxon>
        <taxon>Agaricomycotina</taxon>
        <taxon>Agaricomycetes</taxon>
        <taxon>Agaricomycetidae</taxon>
        <taxon>Agaricales</taxon>
        <taxon>Agaricineae</taxon>
        <taxon>Psathyrellaceae</taxon>
        <taxon>Coprinellus</taxon>
    </lineage>
</organism>
<proteinExistence type="inferred from homology"/>
<dbReference type="OrthoDB" id="190201at2759"/>
<comment type="caution">
    <text evidence="4">The sequence shown here is derived from an EMBL/GenBank/DDBJ whole genome shotgun (WGS) entry which is preliminary data.</text>
</comment>
<evidence type="ECO:0000313" key="5">
    <source>
        <dbReference type="Proteomes" id="UP000298030"/>
    </source>
</evidence>
<dbReference type="SUPFAM" id="SSF53474">
    <property type="entry name" value="alpha/beta-Hydrolases"/>
    <property type="match status" value="1"/>
</dbReference>
<dbReference type="AlphaFoldDB" id="A0A4Y7TH13"/>
<dbReference type="PANTHER" id="PTHR43798:SF33">
    <property type="entry name" value="HYDROLASE, PUTATIVE (AFU_ORTHOLOGUE AFUA_2G14860)-RELATED"/>
    <property type="match status" value="1"/>
</dbReference>
<dbReference type="Pfam" id="PF00561">
    <property type="entry name" value="Abhydrolase_1"/>
    <property type="match status" value="1"/>
</dbReference>
<sequence>MSILADITEGHIDFEVSSISQTCKTYYKIIGTLQPGVRPLIALHGGPGVNSEYLEILSDVTNNRPGPLIVYDQIGNGLSTHLPEKMGDGEFWTVQLFIDELNNLIRKLGITQYDLVGQSWGGMLGASFAIRHPPGLKHLILFSVPASMDLWVKAQVDLKSKFPQVLQDALDKYEEDAQTTPEYQEAMGYYWSHHLCILSPMPQPIANGFAWIEKDPTVQVSMYGSYQFRVDGSLRDWSVIDQLSNIQVPTLVTNGAADGATDSAVAPFVEKIPNAKWVKFENSSHMAHFEERESFMQTVGNFLYHHSG</sequence>
<name>A0A4Y7TH13_COPMI</name>
<keyword evidence="2" id="KW-0378">Hydrolase</keyword>
<dbReference type="PIRSF" id="PIRSF005539">
    <property type="entry name" value="Pept_S33_TRI_F1"/>
    <property type="match status" value="1"/>
</dbReference>
<evidence type="ECO:0000313" key="4">
    <source>
        <dbReference type="EMBL" id="TEB33465.1"/>
    </source>
</evidence>
<dbReference type="GO" id="GO:0008233">
    <property type="term" value="F:peptidase activity"/>
    <property type="evidence" value="ECO:0007669"/>
    <property type="project" value="InterPro"/>
</dbReference>
<gene>
    <name evidence="4" type="ORF">FA13DRAFT_1686210</name>
</gene>
<dbReference type="EMBL" id="QPFP01000012">
    <property type="protein sequence ID" value="TEB33465.1"/>
    <property type="molecule type" value="Genomic_DNA"/>
</dbReference>
<dbReference type="Proteomes" id="UP000298030">
    <property type="component" value="Unassembled WGS sequence"/>
</dbReference>
<dbReference type="InterPro" id="IPR029058">
    <property type="entry name" value="AB_hydrolase_fold"/>
</dbReference>
<accession>A0A4Y7TH13</accession>
<dbReference type="GO" id="GO:0006508">
    <property type="term" value="P:proteolysis"/>
    <property type="evidence" value="ECO:0007669"/>
    <property type="project" value="InterPro"/>
</dbReference>